<dbReference type="InterPro" id="IPR027417">
    <property type="entry name" value="P-loop_NTPase"/>
</dbReference>
<dbReference type="Gene3D" id="3.40.50.300">
    <property type="entry name" value="P-loop containing nucleotide triphosphate hydrolases"/>
    <property type="match status" value="1"/>
</dbReference>
<dbReference type="GO" id="GO:0005737">
    <property type="term" value="C:cytoplasm"/>
    <property type="evidence" value="ECO:0007669"/>
    <property type="project" value="TreeGrafter"/>
</dbReference>
<dbReference type="PROSITE" id="PS51194">
    <property type="entry name" value="HELICASE_CTER"/>
    <property type="match status" value="1"/>
</dbReference>
<organism evidence="7">
    <name type="scientific">marine metagenome</name>
    <dbReference type="NCBI Taxonomy" id="408172"/>
    <lineage>
        <taxon>unclassified sequences</taxon>
        <taxon>metagenomes</taxon>
        <taxon>ecological metagenomes</taxon>
    </lineage>
</organism>
<evidence type="ECO:0000259" key="6">
    <source>
        <dbReference type="PROSITE" id="PS51194"/>
    </source>
</evidence>
<reference evidence="7" key="1">
    <citation type="submission" date="2018-05" db="EMBL/GenBank/DDBJ databases">
        <authorList>
            <person name="Lanie J.A."/>
            <person name="Ng W.-L."/>
            <person name="Kazmierczak K.M."/>
            <person name="Andrzejewski T.M."/>
            <person name="Davidsen T.M."/>
            <person name="Wayne K.J."/>
            <person name="Tettelin H."/>
            <person name="Glass J.I."/>
            <person name="Rusch D."/>
            <person name="Podicherti R."/>
            <person name="Tsui H.-C.T."/>
            <person name="Winkler M.E."/>
        </authorList>
    </citation>
    <scope>NUCLEOTIDE SEQUENCE</scope>
</reference>
<proteinExistence type="inferred from homology"/>
<dbReference type="GO" id="GO:0006281">
    <property type="term" value="P:DNA repair"/>
    <property type="evidence" value="ECO:0007669"/>
    <property type="project" value="TreeGrafter"/>
</dbReference>
<evidence type="ECO:0000256" key="2">
    <source>
        <dbReference type="ARBA" id="ARBA00023125"/>
    </source>
</evidence>
<keyword evidence="3" id="KW-0413">Isomerase</keyword>
<dbReference type="GO" id="GO:0043590">
    <property type="term" value="C:bacterial nucleoid"/>
    <property type="evidence" value="ECO:0007669"/>
    <property type="project" value="TreeGrafter"/>
</dbReference>
<name>A0A383DEV7_9ZZZZ</name>
<evidence type="ECO:0000256" key="4">
    <source>
        <dbReference type="ARBA" id="ARBA00034617"/>
    </source>
</evidence>
<dbReference type="SUPFAM" id="SSF52540">
    <property type="entry name" value="P-loop containing nucleoside triphosphate hydrolases"/>
    <property type="match status" value="1"/>
</dbReference>
<gene>
    <name evidence="7" type="ORF">METZ01_LOCUS495718</name>
</gene>
<sequence length="155" mass="17454">MKSGALFAGIGGFCRGFENSGIVYVLTTRIAEKIADWLNHKGISAGAYHSRITHDDFTNSDEYRRYLEMQLLNDNIKVLVATTALGMGYDKPNLGFVIHFQAVGSIVTYYQQVGRAGRALDKAYGVLFSGKEDEIIHEYFRRKAFPEEKHVELIL</sequence>
<dbReference type="InterPro" id="IPR001650">
    <property type="entry name" value="Helicase_C-like"/>
</dbReference>
<dbReference type="GO" id="GO:0006310">
    <property type="term" value="P:DNA recombination"/>
    <property type="evidence" value="ECO:0007669"/>
    <property type="project" value="TreeGrafter"/>
</dbReference>
<evidence type="ECO:0000256" key="3">
    <source>
        <dbReference type="ARBA" id="ARBA00023235"/>
    </source>
</evidence>
<evidence type="ECO:0000256" key="1">
    <source>
        <dbReference type="ARBA" id="ARBA00005446"/>
    </source>
</evidence>
<dbReference type="EMBL" id="UINC01216642">
    <property type="protein sequence ID" value="SVE42864.1"/>
    <property type="molecule type" value="Genomic_DNA"/>
</dbReference>
<accession>A0A383DEV7</accession>
<feature type="domain" description="Helicase C-terminal" evidence="6">
    <location>
        <begin position="9"/>
        <end position="155"/>
    </location>
</feature>
<dbReference type="PANTHER" id="PTHR13710:SF105">
    <property type="entry name" value="ATP-DEPENDENT DNA HELICASE Q1"/>
    <property type="match status" value="1"/>
</dbReference>
<dbReference type="GO" id="GO:0009378">
    <property type="term" value="F:four-way junction helicase activity"/>
    <property type="evidence" value="ECO:0007669"/>
    <property type="project" value="TreeGrafter"/>
</dbReference>
<feature type="non-terminal residue" evidence="7">
    <location>
        <position position="155"/>
    </location>
</feature>
<dbReference type="GO" id="GO:0003677">
    <property type="term" value="F:DNA binding"/>
    <property type="evidence" value="ECO:0007669"/>
    <property type="project" value="UniProtKB-KW"/>
</dbReference>
<dbReference type="EC" id="5.6.2.4" evidence="5"/>
<comment type="catalytic activity">
    <reaction evidence="4">
        <text>Couples ATP hydrolysis with the unwinding of duplex DNA by translocating in the 3'-5' direction.</text>
        <dbReference type="EC" id="5.6.2.4"/>
    </reaction>
</comment>
<keyword evidence="2" id="KW-0238">DNA-binding</keyword>
<comment type="similarity">
    <text evidence="1">Belongs to the helicase family. RecQ subfamily.</text>
</comment>
<evidence type="ECO:0000313" key="7">
    <source>
        <dbReference type="EMBL" id="SVE42864.1"/>
    </source>
</evidence>
<evidence type="ECO:0000256" key="5">
    <source>
        <dbReference type="ARBA" id="ARBA00034808"/>
    </source>
</evidence>
<dbReference type="PANTHER" id="PTHR13710">
    <property type="entry name" value="DNA HELICASE RECQ FAMILY MEMBER"/>
    <property type="match status" value="1"/>
</dbReference>
<dbReference type="GO" id="GO:0030894">
    <property type="term" value="C:replisome"/>
    <property type="evidence" value="ECO:0007669"/>
    <property type="project" value="TreeGrafter"/>
</dbReference>
<dbReference type="Pfam" id="PF00271">
    <property type="entry name" value="Helicase_C"/>
    <property type="match status" value="1"/>
</dbReference>
<dbReference type="GO" id="GO:0043138">
    <property type="term" value="F:3'-5' DNA helicase activity"/>
    <property type="evidence" value="ECO:0007669"/>
    <property type="project" value="UniProtKB-EC"/>
</dbReference>
<dbReference type="AlphaFoldDB" id="A0A383DEV7"/>
<protein>
    <recommendedName>
        <fullName evidence="5">DNA 3'-5' helicase</fullName>
        <ecNumber evidence="5">5.6.2.4</ecNumber>
    </recommendedName>
</protein>
<dbReference type="SMART" id="SM00490">
    <property type="entry name" value="HELICc"/>
    <property type="match status" value="1"/>
</dbReference>